<feature type="transmembrane region" description="Helical" evidence="1">
    <location>
        <begin position="109"/>
        <end position="131"/>
    </location>
</feature>
<evidence type="ECO:0000313" key="2">
    <source>
        <dbReference type="EMBL" id="NIZ41272.1"/>
    </source>
</evidence>
<keyword evidence="1" id="KW-0472">Membrane</keyword>
<evidence type="ECO:0000256" key="1">
    <source>
        <dbReference type="SAM" id="Phobius"/>
    </source>
</evidence>
<feature type="transmembrane region" description="Helical" evidence="1">
    <location>
        <begin position="27"/>
        <end position="47"/>
    </location>
</feature>
<reference evidence="2 3" key="1">
    <citation type="submission" date="2020-03" db="EMBL/GenBank/DDBJ databases">
        <title>Spirochaetal bacteria isolated from arthropods constitute a novel genus Entomospira genus novum within the order Spirochaetales.</title>
        <authorList>
            <person name="Grana-Miraglia L."/>
            <person name="Sikutova S."/>
            <person name="Fingerle V."/>
            <person name="Sing A."/>
            <person name="Castillo-Ramirez S."/>
            <person name="Margos G."/>
            <person name="Rudolf I."/>
        </authorList>
    </citation>
    <scope>NUCLEOTIDE SEQUENCE [LARGE SCALE GENOMIC DNA]</scope>
    <source>
        <strain evidence="2 3">BR193</strain>
    </source>
</reference>
<dbReference type="AlphaFoldDB" id="A0A968GB40"/>
<accession>A0A968GB40</accession>
<dbReference type="InterPro" id="IPR016174">
    <property type="entry name" value="Di-haem_cyt_TM"/>
</dbReference>
<protein>
    <submittedName>
        <fullName evidence="2">DUF4405 domain-containing protein</fullName>
    </submittedName>
</protein>
<dbReference type="RefSeq" id="WP_167700893.1">
    <property type="nucleotide sequence ID" value="NZ_CP118175.1"/>
</dbReference>
<keyword evidence="1" id="KW-0812">Transmembrane</keyword>
<keyword evidence="1" id="KW-1133">Transmembrane helix</keyword>
<comment type="caution">
    <text evidence="2">The sequence shown here is derived from an EMBL/GenBank/DDBJ whole genome shotgun (WGS) entry which is preliminary data.</text>
</comment>
<dbReference type="Proteomes" id="UP000711995">
    <property type="component" value="Unassembled WGS sequence"/>
</dbReference>
<evidence type="ECO:0000313" key="3">
    <source>
        <dbReference type="Proteomes" id="UP000711995"/>
    </source>
</evidence>
<feature type="transmembrane region" description="Helical" evidence="1">
    <location>
        <begin position="5"/>
        <end position="21"/>
    </location>
</feature>
<organism evidence="2 3">
    <name type="scientific">Entomospira entomophila</name>
    <dbReference type="NCBI Taxonomy" id="2719988"/>
    <lineage>
        <taxon>Bacteria</taxon>
        <taxon>Pseudomonadati</taxon>
        <taxon>Spirochaetota</taxon>
        <taxon>Spirochaetia</taxon>
        <taxon>Spirochaetales</taxon>
        <taxon>Spirochaetaceae</taxon>
        <taxon>Entomospira</taxon>
    </lineage>
</organism>
<sequence length="151" mass="17140">MKYRTMIPHILLISTFLLVILKEHTSMTMHIVSALMFGILVILHIMMHRKWLSAFMKNKIAKSKKNRLLFISSMILLCCTIISITSGIIISGRILPGITESLSPTARSIWVWVHIISANVMIAMAITHIVVNIKRIANWFKGTKTTTKKVI</sequence>
<feature type="transmembrane region" description="Helical" evidence="1">
    <location>
        <begin position="68"/>
        <end position="89"/>
    </location>
</feature>
<dbReference type="SUPFAM" id="SSF81342">
    <property type="entry name" value="Transmembrane di-heme cytochromes"/>
    <property type="match status" value="1"/>
</dbReference>
<dbReference type="EMBL" id="JAATLJ010000002">
    <property type="protein sequence ID" value="NIZ41272.1"/>
    <property type="molecule type" value="Genomic_DNA"/>
</dbReference>
<gene>
    <name evidence="2" type="ORF">HCT14_07120</name>
</gene>
<keyword evidence="3" id="KW-1185">Reference proteome</keyword>
<name>A0A968GB40_9SPIO</name>
<dbReference type="GO" id="GO:0016020">
    <property type="term" value="C:membrane"/>
    <property type="evidence" value="ECO:0007669"/>
    <property type="project" value="InterPro"/>
</dbReference>
<proteinExistence type="predicted"/>
<dbReference type="GO" id="GO:0022904">
    <property type="term" value="P:respiratory electron transport chain"/>
    <property type="evidence" value="ECO:0007669"/>
    <property type="project" value="InterPro"/>
</dbReference>